<feature type="domain" description="BPTI/Kunitz inhibitor" evidence="6">
    <location>
        <begin position="582"/>
        <end position="633"/>
    </location>
</feature>
<feature type="domain" description="BPTI/Kunitz inhibitor" evidence="6">
    <location>
        <begin position="1"/>
        <end position="36"/>
    </location>
</feature>
<evidence type="ECO:0008006" key="12">
    <source>
        <dbReference type="Google" id="ProtNLM"/>
    </source>
</evidence>
<evidence type="ECO:0000313" key="11">
    <source>
        <dbReference type="Proteomes" id="UP001186944"/>
    </source>
</evidence>
<dbReference type="InterPro" id="IPR010909">
    <property type="entry name" value="PLAC"/>
</dbReference>
<evidence type="ECO:0000256" key="2">
    <source>
        <dbReference type="ARBA" id="ARBA00022729"/>
    </source>
</evidence>
<feature type="domain" description="PLAC" evidence="9">
    <location>
        <begin position="1369"/>
        <end position="1408"/>
    </location>
</feature>
<dbReference type="Pfam" id="PF13927">
    <property type="entry name" value="Ig_3"/>
    <property type="match status" value="1"/>
</dbReference>
<dbReference type="InterPro" id="IPR002223">
    <property type="entry name" value="Kunitz_BPTI"/>
</dbReference>
<feature type="domain" description="BPTI/Kunitz inhibitor" evidence="6">
    <location>
        <begin position="793"/>
        <end position="843"/>
    </location>
</feature>
<feature type="domain" description="BPTI/Kunitz inhibitor" evidence="6">
    <location>
        <begin position="526"/>
        <end position="576"/>
    </location>
</feature>
<proteinExistence type="predicted"/>
<dbReference type="InterPro" id="IPR003598">
    <property type="entry name" value="Ig_sub2"/>
</dbReference>
<dbReference type="SMART" id="SM00409">
    <property type="entry name" value="IG"/>
    <property type="match status" value="3"/>
</dbReference>
<evidence type="ECO:0000259" key="6">
    <source>
        <dbReference type="PROSITE" id="PS50279"/>
    </source>
</evidence>
<feature type="domain" description="Ig-like" evidence="7">
    <location>
        <begin position="1085"/>
        <end position="1182"/>
    </location>
</feature>
<feature type="region of interest" description="Disordered" evidence="5">
    <location>
        <begin position="877"/>
        <end position="898"/>
    </location>
</feature>
<dbReference type="InterPro" id="IPR050098">
    <property type="entry name" value="TFPI/VKTCI-like"/>
</dbReference>
<feature type="domain" description="BPTI/Kunitz inhibitor" evidence="6">
    <location>
        <begin position="987"/>
        <end position="1037"/>
    </location>
</feature>
<dbReference type="SMART" id="SM00131">
    <property type="entry name" value="KU"/>
    <property type="match status" value="12"/>
</dbReference>
<dbReference type="SMART" id="SM00408">
    <property type="entry name" value="IGc2"/>
    <property type="match status" value="3"/>
</dbReference>
<dbReference type="Gene3D" id="4.10.410.10">
    <property type="entry name" value="Pancreatic trypsin inhibitor Kunitz domain"/>
    <property type="match status" value="12"/>
</dbReference>
<evidence type="ECO:0000256" key="3">
    <source>
        <dbReference type="ARBA" id="ARBA00022737"/>
    </source>
</evidence>
<feature type="domain" description="BPTI/Kunitz inhibitor" evidence="6">
    <location>
        <begin position="895"/>
        <end position="945"/>
    </location>
</feature>
<dbReference type="PROSITE" id="PS50900">
    <property type="entry name" value="PLAC"/>
    <property type="match status" value="1"/>
</dbReference>
<accession>A0AA88XWP1</accession>
<evidence type="ECO:0000259" key="7">
    <source>
        <dbReference type="PROSITE" id="PS50835"/>
    </source>
</evidence>
<dbReference type="FunFam" id="4.10.410.10:FF:000021">
    <property type="entry name" value="Serine protease inhibitor, putative"/>
    <property type="match status" value="1"/>
</dbReference>
<feature type="compositionally biased region" description="Low complexity" evidence="5">
    <location>
        <begin position="877"/>
        <end position="890"/>
    </location>
</feature>
<dbReference type="Gene3D" id="2.60.40.10">
    <property type="entry name" value="Immunoglobulins"/>
    <property type="match status" value="4"/>
</dbReference>
<evidence type="ECO:0000259" key="8">
    <source>
        <dbReference type="PROSITE" id="PS50853"/>
    </source>
</evidence>
<feature type="domain" description="BPTI/Kunitz inhibitor" evidence="6">
    <location>
        <begin position="737"/>
        <end position="787"/>
    </location>
</feature>
<feature type="domain" description="BPTI/Kunitz inhibitor" evidence="6">
    <location>
        <begin position="394"/>
        <end position="444"/>
    </location>
</feature>
<dbReference type="InterPro" id="IPR036116">
    <property type="entry name" value="FN3_sf"/>
</dbReference>
<dbReference type="InterPro" id="IPR036880">
    <property type="entry name" value="Kunitz_BPTI_sf"/>
</dbReference>
<keyword evidence="4" id="KW-1015">Disulfide bond</keyword>
<feature type="domain" description="BPTI/Kunitz inhibitor" evidence="6">
    <location>
        <begin position="332"/>
        <end position="382"/>
    </location>
</feature>
<dbReference type="PROSITE" id="PS50279">
    <property type="entry name" value="BPTI_KUNITZ_2"/>
    <property type="match status" value="12"/>
</dbReference>
<dbReference type="InterPro" id="IPR003599">
    <property type="entry name" value="Ig_sub"/>
</dbReference>
<dbReference type="Pfam" id="PF08686">
    <property type="entry name" value="PLAC"/>
    <property type="match status" value="1"/>
</dbReference>
<dbReference type="CDD" id="cd00109">
    <property type="entry name" value="Kunitz-type"/>
    <property type="match status" value="7"/>
</dbReference>
<dbReference type="Pfam" id="PF00014">
    <property type="entry name" value="Kunitz_BPTI"/>
    <property type="match status" value="12"/>
</dbReference>
<keyword evidence="2" id="KW-0732">Signal</keyword>
<dbReference type="EMBL" id="VSWD01000009">
    <property type="protein sequence ID" value="KAK3093856.1"/>
    <property type="molecule type" value="Genomic_DNA"/>
</dbReference>
<organism evidence="10 11">
    <name type="scientific">Pinctada imbricata</name>
    <name type="common">Atlantic pearl-oyster</name>
    <name type="synonym">Pinctada martensii</name>
    <dbReference type="NCBI Taxonomy" id="66713"/>
    <lineage>
        <taxon>Eukaryota</taxon>
        <taxon>Metazoa</taxon>
        <taxon>Spiralia</taxon>
        <taxon>Lophotrochozoa</taxon>
        <taxon>Mollusca</taxon>
        <taxon>Bivalvia</taxon>
        <taxon>Autobranchia</taxon>
        <taxon>Pteriomorphia</taxon>
        <taxon>Pterioida</taxon>
        <taxon>Pterioidea</taxon>
        <taxon>Pteriidae</taxon>
        <taxon>Pinctada</taxon>
    </lineage>
</organism>
<dbReference type="CDD" id="cd22593">
    <property type="entry name" value="Kunitz_conkunitzin"/>
    <property type="match status" value="1"/>
</dbReference>
<evidence type="ECO:0000313" key="10">
    <source>
        <dbReference type="EMBL" id="KAK3093856.1"/>
    </source>
</evidence>
<keyword evidence="1" id="KW-0646">Protease inhibitor</keyword>
<dbReference type="PROSITE" id="PS50835">
    <property type="entry name" value="IG_LIKE"/>
    <property type="match status" value="3"/>
</dbReference>
<feature type="domain" description="Ig-like" evidence="7">
    <location>
        <begin position="1191"/>
        <end position="1273"/>
    </location>
</feature>
<comment type="caution">
    <text evidence="10">The sequence shown here is derived from an EMBL/GenBank/DDBJ whole genome shotgun (WGS) entry which is preliminary data.</text>
</comment>
<dbReference type="InterPro" id="IPR036179">
    <property type="entry name" value="Ig-like_dom_sf"/>
</dbReference>
<dbReference type="FunFam" id="4.10.410.10:FF:000020">
    <property type="entry name" value="Collagen, type VI, alpha 3"/>
    <property type="match status" value="6"/>
</dbReference>
<dbReference type="InterPro" id="IPR013783">
    <property type="entry name" value="Ig-like_fold"/>
</dbReference>
<reference evidence="10" key="1">
    <citation type="submission" date="2019-08" db="EMBL/GenBank/DDBJ databases">
        <title>The improved chromosome-level genome for the pearl oyster Pinctada fucata martensii using PacBio sequencing and Hi-C.</title>
        <authorList>
            <person name="Zheng Z."/>
        </authorList>
    </citation>
    <scope>NUCLEOTIDE SEQUENCE</scope>
    <source>
        <strain evidence="10">ZZ-2019</strain>
        <tissue evidence="10">Adductor muscle</tissue>
    </source>
</reference>
<evidence type="ECO:0000256" key="1">
    <source>
        <dbReference type="ARBA" id="ARBA00022690"/>
    </source>
</evidence>
<keyword evidence="11" id="KW-1185">Reference proteome</keyword>
<dbReference type="PROSITE" id="PS50853">
    <property type="entry name" value="FN3"/>
    <property type="match status" value="1"/>
</dbReference>
<feature type="domain" description="BPTI/Kunitz inhibitor" evidence="6">
    <location>
        <begin position="460"/>
        <end position="510"/>
    </location>
</feature>
<dbReference type="Proteomes" id="UP001186944">
    <property type="component" value="Unassembled WGS sequence"/>
</dbReference>
<dbReference type="FunFam" id="4.10.410.10:FF:000004">
    <property type="entry name" value="Tissue factor pathway inhibitor"/>
    <property type="match status" value="2"/>
</dbReference>
<dbReference type="PRINTS" id="PR00759">
    <property type="entry name" value="BASICPTASE"/>
</dbReference>
<feature type="domain" description="Ig-like" evidence="7">
    <location>
        <begin position="1292"/>
        <end position="1362"/>
    </location>
</feature>
<evidence type="ECO:0000259" key="9">
    <source>
        <dbReference type="PROSITE" id="PS50900"/>
    </source>
</evidence>
<dbReference type="PANTHER" id="PTHR10083:SF374">
    <property type="entry name" value="BPTI_KUNITZ INHIBITOR DOMAIN-CONTAINING PROTEIN"/>
    <property type="match status" value="1"/>
</dbReference>
<dbReference type="Pfam" id="PF07679">
    <property type="entry name" value="I-set"/>
    <property type="match status" value="2"/>
</dbReference>
<feature type="domain" description="BPTI/Kunitz inhibitor" evidence="6">
    <location>
        <begin position="46"/>
        <end position="96"/>
    </location>
</feature>
<dbReference type="GO" id="GO:0004867">
    <property type="term" value="F:serine-type endopeptidase inhibitor activity"/>
    <property type="evidence" value="ECO:0007669"/>
    <property type="project" value="InterPro"/>
</dbReference>
<dbReference type="SUPFAM" id="SSF48726">
    <property type="entry name" value="Immunoglobulin"/>
    <property type="match status" value="3"/>
</dbReference>
<keyword evidence="3" id="KW-0677">Repeat</keyword>
<name>A0AA88XWP1_PINIB</name>
<evidence type="ECO:0000256" key="5">
    <source>
        <dbReference type="SAM" id="MobiDB-lite"/>
    </source>
</evidence>
<dbReference type="InterPro" id="IPR020901">
    <property type="entry name" value="Prtase_inh_Kunz-CS"/>
</dbReference>
<protein>
    <recommendedName>
        <fullName evidence="12">Papilin</fullName>
    </recommendedName>
</protein>
<dbReference type="SUPFAM" id="SSF57362">
    <property type="entry name" value="BPTI-like"/>
    <property type="match status" value="12"/>
</dbReference>
<evidence type="ECO:0000256" key="4">
    <source>
        <dbReference type="ARBA" id="ARBA00023157"/>
    </source>
</evidence>
<dbReference type="PANTHER" id="PTHR10083">
    <property type="entry name" value="KUNITZ-TYPE PROTEASE INHIBITOR-RELATED"/>
    <property type="match status" value="1"/>
</dbReference>
<gene>
    <name evidence="10" type="ORF">FSP39_021105</name>
</gene>
<dbReference type="InterPro" id="IPR013098">
    <property type="entry name" value="Ig_I-set"/>
</dbReference>
<dbReference type="SUPFAM" id="SSF49265">
    <property type="entry name" value="Fibronectin type III"/>
    <property type="match status" value="1"/>
</dbReference>
<dbReference type="InterPro" id="IPR007110">
    <property type="entry name" value="Ig-like_dom"/>
</dbReference>
<sequence length="1419" mass="158163">MWYYDRTKGKCDRFWYGGCDGNRNRFPSEAECASKCSTPITVEDICKLPSVTGPCRAALPRFYYDASSGECQNFLYGGCRGNDNRFMTRSECEKKCKRTMAGDKIHNLRSMMSTNDRIMIEWEKPQRNQVQNYRLEYMGVKYVGDQAKQEPMKEVILSGSLSSYTMDNLMDNAEYTINLMPVFENGGSGPKSSLVTKTKSRDVPLLCGSSDHGCCPDGVTKAAGPNFKGCQDACQGSEFGCCEDGETPATGPNNEGCEYVGSGDDDNFCEQTVYKCCPDGVTPAQGPNNEGCGLVVTTRTCRDSRYGCCPDGKTEASGPSNMGCPSTGMDICSLKNDRGNCQTFKVYWFYNTTASRCDRFWYGGCDGNANRFENETLCNQACGGTRRPDTLPKCQQPARQGPCKAYLRRYYFNTDKQACDVFDYGGCQGNANNFETLDQCKEECDKDIDIDETGDNVDVCQQLMDTGPCRGNFPRWYYDEQRGDCFEFVYGGCDGNENNFPDKGACLRKCMPDGVKPLDKEEEDICIMRSDTGPCRANIQRWFYDHNDGVCKTFTYGGCDGNKNNFERREDCEKACNRTYVCRNYVIPPIQCLAYIERFTYNPRNGECEKFIYGGCGGNSNNFGSMSACQRKCTPGSVRVPTTARPEISLTWREVCNLPAETGVCRAYIQRYYFDAVSGSCQQFTYGGCQGNQNNFENLEICQKYCDPGSISVDPTEGSGDPETEVPTVPPTTGGYCTMPKDAGNCLAYIPAWYYDHDTGTCKEFVYGGCGGNDNRFTSQEICEASCNRDMVCQMPKATGQCRAYVLRAYYNTQDGECQLFYYGGCEGNANNFASVEACSAKCGGMTINRASSVSSNFITLRYSLYVTGRVTPRITPAPTRAPVTAGPRPSDSRCDYPLEKGNGNGMTVMYYYDKTISDCRPFRYSGAGGNPNRFDTGTECREACWAGYNRIRTVTPAPPRTTPRPVYTLPPPVNTPRPSVDVADVCLQNSERGPCSNYTVMWYYDSGRSRCKRFWYGGCEGNSNRFANEKDCENACVNKILPPITPAPTPRPPDTNRCGSRFGCCPDGRTPATDRYFSNCNVDPGTDNTNEALTEGDYTTIMEQPGRDILLVCRIFSSAGENGVVSWYKDSFAIANDNRFTVLVNGSLLIRSSRVDDSGFYACRVSTSSGSQGYIERYRLRIQVPIGIFPTPPKIEVKPNGNAFLHCQAYGNPRPTVTWTKNGRPLPNDRRYVVYPNGTLIIFNSKQEDMGDYLCVASNGVSSPAQRVVKLNMRESLRAVIDPIQGRLRVGERLYLHCSAYGYPTPSIQWEVMGRPISSNQRVSVIRGDLRITNLTLDDTGLYKCIVSNDEEKVEASVSVQVIPRDVAPPDCRDRYPMVKCRLIVRARLCGYTIYSTPCCNSCEKERKRLMRLGRRKK</sequence>
<feature type="domain" description="BPTI/Kunitz inhibitor" evidence="6">
    <location>
        <begin position="656"/>
        <end position="706"/>
    </location>
</feature>
<dbReference type="InterPro" id="IPR003961">
    <property type="entry name" value="FN3_dom"/>
</dbReference>
<dbReference type="CDD" id="cd00063">
    <property type="entry name" value="FN3"/>
    <property type="match status" value="1"/>
</dbReference>
<dbReference type="PROSITE" id="PS00280">
    <property type="entry name" value="BPTI_KUNITZ_1"/>
    <property type="match status" value="7"/>
</dbReference>
<feature type="domain" description="Fibronectin type-III" evidence="8">
    <location>
        <begin position="104"/>
        <end position="203"/>
    </location>
</feature>